<organism evidence="1 2">
    <name type="scientific">Aduncisulcus paluster</name>
    <dbReference type="NCBI Taxonomy" id="2918883"/>
    <lineage>
        <taxon>Eukaryota</taxon>
        <taxon>Metamonada</taxon>
        <taxon>Carpediemonas-like organisms</taxon>
        <taxon>Aduncisulcus</taxon>
    </lineage>
</organism>
<comment type="caution">
    <text evidence="1">The sequence shown here is derived from an EMBL/GenBank/DDBJ whole genome shotgun (WGS) entry which is preliminary data.</text>
</comment>
<proteinExistence type="predicted"/>
<dbReference type="Proteomes" id="UP001057375">
    <property type="component" value="Unassembled WGS sequence"/>
</dbReference>
<evidence type="ECO:0000313" key="1">
    <source>
        <dbReference type="EMBL" id="GKT28681.1"/>
    </source>
</evidence>
<keyword evidence="2" id="KW-1185">Reference proteome</keyword>
<feature type="non-terminal residue" evidence="1">
    <location>
        <position position="52"/>
    </location>
</feature>
<reference evidence="1" key="1">
    <citation type="submission" date="2022-03" db="EMBL/GenBank/DDBJ databases">
        <title>Draft genome sequence of Aduncisulcus paluster, a free-living microaerophilic Fornicata.</title>
        <authorList>
            <person name="Yuyama I."/>
            <person name="Kume K."/>
            <person name="Tamura T."/>
            <person name="Inagaki Y."/>
            <person name="Hashimoto T."/>
        </authorList>
    </citation>
    <scope>NUCLEOTIDE SEQUENCE</scope>
    <source>
        <strain evidence="1">NY0171</strain>
    </source>
</reference>
<accession>A0ABQ5KCT5</accession>
<name>A0ABQ5KCT5_9EUKA</name>
<dbReference type="EMBL" id="BQXS01000433">
    <property type="protein sequence ID" value="GKT28681.1"/>
    <property type="molecule type" value="Genomic_DNA"/>
</dbReference>
<gene>
    <name evidence="1" type="ORF">ADUPG1_000806</name>
</gene>
<sequence>MSAPRLFPGRGQVNRVFKGRTYDSSYFGRRDRIPVMASLQKKFSQTIDACSG</sequence>
<protein>
    <submittedName>
        <fullName evidence="1">Uncharacterized protein</fullName>
    </submittedName>
</protein>
<evidence type="ECO:0000313" key="2">
    <source>
        <dbReference type="Proteomes" id="UP001057375"/>
    </source>
</evidence>